<feature type="region of interest" description="Disordered" evidence="1">
    <location>
        <begin position="1"/>
        <end position="29"/>
    </location>
</feature>
<name>D2J4T1_9BBAC</name>
<dbReference type="OrthoDB" id="19853at10239"/>
<dbReference type="KEGG" id="vg:11107121"/>
<reference evidence="2 3" key="1">
    <citation type="journal article" date="2011" name="J. Proteome Res.">
        <title>ODV-associated proteins of the Pieris rapae granulovirus.</title>
        <authorList>
            <person name="Wang X.F."/>
            <person name="Zhang B.Q."/>
            <person name="Xu H.J."/>
            <person name="Cui Y.J."/>
            <person name="Xu Y.P."/>
            <person name="Zhang M.J."/>
            <person name="Han Y.S."/>
            <person name="Lee Y.S."/>
            <person name="Bao Y.Y."/>
            <person name="Zhang C.X."/>
        </authorList>
    </citation>
    <scope>NUCLEOTIDE SEQUENCE [LARGE SCALE GENOMIC DNA]</scope>
    <source>
        <strain evidence="2">Wuhan</strain>
    </source>
</reference>
<evidence type="ECO:0000313" key="2">
    <source>
        <dbReference type="EMBL" id="ACZ63600.1"/>
    </source>
</evidence>
<dbReference type="RefSeq" id="YP_003429438.1">
    <property type="nucleotide sequence ID" value="NC_013797.1"/>
</dbReference>
<sequence>MADDNLHLVENTQSDSDDGANVYNIGGKKKTKKRRGSLSSIKNFFIKRTSKESENNNKMNVSSSGDVTFGDYERDNSGRVAINSVLVPVSVNTYNAPPQKYTVSENILNARVPTFYNMDLGTLQVSLNYYFENTLNDSFNAYELTHSPGDRAVGYFFYSRYLISEKVGNTPEVFKMLIKIMYQMYENWSFQTKSLYPLVVNLNGADPTKEIMNIVNQSVYSVVRFIMKNVLGKTIPLLFTDLNYRLTDPIPENCERAWYKYYYKLISDQAQLSCSYNNIISRISVAAKFYHFDEETPYKILSDVKLIAAPVPASPKFNFTIIK</sequence>
<dbReference type="GeneID" id="11107121"/>
<dbReference type="EMBL" id="GQ884143">
    <property type="protein sequence ID" value="ACZ63600.1"/>
    <property type="molecule type" value="Genomic_DNA"/>
</dbReference>
<evidence type="ECO:0000256" key="1">
    <source>
        <dbReference type="SAM" id="MobiDB-lite"/>
    </source>
</evidence>
<evidence type="ECO:0000313" key="3">
    <source>
        <dbReference type="Proteomes" id="UP000202544"/>
    </source>
</evidence>
<organism evidence="2 3">
    <name type="scientific">Pieris rapae granulovirus Wuhan</name>
    <dbReference type="NCBI Taxonomy" id="2848030"/>
    <lineage>
        <taxon>Viruses</taxon>
        <taxon>Viruses incertae sedis</taxon>
        <taxon>Naldaviricetes</taxon>
        <taxon>Lefavirales</taxon>
        <taxon>Baculoviridae</taxon>
        <taxon>Betabaculovirus</taxon>
        <taxon>Betabaculovirus arrapae</taxon>
    </lineage>
</organism>
<proteinExistence type="predicted"/>
<keyword evidence="3" id="KW-1185">Reference proteome</keyword>
<dbReference type="Proteomes" id="UP000202544">
    <property type="component" value="Segment"/>
</dbReference>
<protein>
    <submittedName>
        <fullName evidence="2">PrGVORF114</fullName>
    </submittedName>
</protein>
<reference evidence="2 3" key="2">
    <citation type="journal article" date="2012" name="J. Virol.">
        <title>The Genome of Pieris rapae Granulovirus.</title>
        <authorList>
            <person name="Zhang B.Q."/>
            <person name="Cheng R.L."/>
            <person name="Wang X.F."/>
            <person name="Zhang C.X."/>
        </authorList>
    </citation>
    <scope>NUCLEOTIDE SEQUENCE [LARGE SCALE GENOMIC DNA]</scope>
    <source>
        <strain evidence="2">Wuhan</strain>
    </source>
</reference>
<accession>D2J4T1</accession>